<dbReference type="CDD" id="cd06339">
    <property type="entry name" value="PBP1_YraM_LppC_lipoprotein-like"/>
    <property type="match status" value="1"/>
</dbReference>
<dbReference type="InterPro" id="IPR051010">
    <property type="entry name" value="BCAA_transport"/>
</dbReference>
<dbReference type="InterPro" id="IPR028081">
    <property type="entry name" value="Leu-bd"/>
</dbReference>
<evidence type="ECO:0000259" key="4">
    <source>
        <dbReference type="Pfam" id="PF13458"/>
    </source>
</evidence>
<keyword evidence="3" id="KW-0813">Transport</keyword>
<reference evidence="5 6" key="1">
    <citation type="submission" date="2023-07" db="EMBL/GenBank/DDBJ databases">
        <title>Genomic Encyclopedia of Type Strains, Phase IV (KMG-IV): sequencing the most valuable type-strain genomes for metagenomic binning, comparative biology and taxonomic classification.</title>
        <authorList>
            <person name="Goeker M."/>
        </authorList>
    </citation>
    <scope>NUCLEOTIDE SEQUENCE [LARGE SCALE GENOMIC DNA]</scope>
    <source>
        <strain evidence="5 6">DSM 19619</strain>
    </source>
</reference>
<comment type="caution">
    <text evidence="5">The sequence shown here is derived from an EMBL/GenBank/DDBJ whole genome shotgun (WGS) entry which is preliminary data.</text>
</comment>
<protein>
    <submittedName>
        <fullName evidence="5">ABC-type branched-subunit amino acid transport system substrate-binding protein</fullName>
    </submittedName>
</protein>
<dbReference type="Proteomes" id="UP001242480">
    <property type="component" value="Unassembled WGS sequence"/>
</dbReference>
<gene>
    <name evidence="5" type="ORF">QO011_005519</name>
</gene>
<organism evidence="5 6">
    <name type="scientific">Labrys wisconsinensis</name>
    <dbReference type="NCBI Taxonomy" id="425677"/>
    <lineage>
        <taxon>Bacteria</taxon>
        <taxon>Pseudomonadati</taxon>
        <taxon>Pseudomonadota</taxon>
        <taxon>Alphaproteobacteria</taxon>
        <taxon>Hyphomicrobiales</taxon>
        <taxon>Xanthobacteraceae</taxon>
        <taxon>Labrys</taxon>
    </lineage>
</organism>
<accession>A0ABU0JDX7</accession>
<keyword evidence="3" id="KW-0029">Amino-acid transport</keyword>
<dbReference type="PANTHER" id="PTHR30483">
    <property type="entry name" value="LEUCINE-SPECIFIC-BINDING PROTEIN"/>
    <property type="match status" value="1"/>
</dbReference>
<dbReference type="PANTHER" id="PTHR30483:SF6">
    <property type="entry name" value="PERIPLASMIC BINDING PROTEIN OF ABC TRANSPORTER FOR NATURAL AMINO ACIDS"/>
    <property type="match status" value="1"/>
</dbReference>
<evidence type="ECO:0000256" key="3">
    <source>
        <dbReference type="ARBA" id="ARBA00022970"/>
    </source>
</evidence>
<name>A0ABU0JDX7_9HYPH</name>
<dbReference type="EMBL" id="JAUSVX010000012">
    <property type="protein sequence ID" value="MDQ0472490.1"/>
    <property type="molecule type" value="Genomic_DNA"/>
</dbReference>
<evidence type="ECO:0000313" key="6">
    <source>
        <dbReference type="Proteomes" id="UP001242480"/>
    </source>
</evidence>
<proteinExistence type="inferred from homology"/>
<keyword evidence="6" id="KW-1185">Reference proteome</keyword>
<evidence type="ECO:0000256" key="2">
    <source>
        <dbReference type="ARBA" id="ARBA00022729"/>
    </source>
</evidence>
<dbReference type="InterPro" id="IPR028082">
    <property type="entry name" value="Peripla_BP_I"/>
</dbReference>
<feature type="domain" description="Leucine-binding protein" evidence="4">
    <location>
        <begin position="59"/>
        <end position="386"/>
    </location>
</feature>
<comment type="similarity">
    <text evidence="1">Belongs to the leucine-binding protein family.</text>
</comment>
<keyword evidence="2" id="KW-0732">Signal</keyword>
<evidence type="ECO:0000313" key="5">
    <source>
        <dbReference type="EMBL" id="MDQ0472490.1"/>
    </source>
</evidence>
<dbReference type="Pfam" id="PF13458">
    <property type="entry name" value="Peripla_BP_6"/>
    <property type="match status" value="1"/>
</dbReference>
<dbReference type="Gene3D" id="3.40.50.2300">
    <property type="match status" value="2"/>
</dbReference>
<evidence type="ECO:0000256" key="1">
    <source>
        <dbReference type="ARBA" id="ARBA00010062"/>
    </source>
</evidence>
<sequence>MSHLPHLDRPVDPARRASLRLFGLGGAALLAGCSTTETMIRPAASPALSQPSATIGSGPVTAALLVPLSSGGGGGAVGTAIRNACDMAMAEFVHGEFQLVVKDDLGTPEGASAAATAALADGAHVILGPLFAPAVRTAGAVARSGGVPMIAFSSDASVAAPGIYLLSFMPQSDVERIVAYAAASGKTSFAALIPQTAYGTVVQGEFQQAASRHNLRIAAMESFGLDRSAMQAPVARVAEVIRAGQADALFLPEGGETLPLVAEALGAAGVNPRRVQLLGTGVWDDKRVFAAPLLQGGLYAAPDASGFQAFAGRYRARFGTDPVRLASVGYDAISLVSGLLKAYGAQAFDAANLTNPSGFSGIDGAFRFRTDGTNERSLSVLRVTPQGGQTVSAAARSFVS</sequence>
<dbReference type="RefSeq" id="WP_307279388.1">
    <property type="nucleotide sequence ID" value="NZ_JAUSVX010000012.1"/>
</dbReference>
<dbReference type="SUPFAM" id="SSF53822">
    <property type="entry name" value="Periplasmic binding protein-like I"/>
    <property type="match status" value="1"/>
</dbReference>